<evidence type="ECO:0000256" key="3">
    <source>
        <dbReference type="ARBA" id="ARBA00022692"/>
    </source>
</evidence>
<protein>
    <submittedName>
        <fullName evidence="7">Sugar ABC transporter permease YjfF</fullName>
    </submittedName>
</protein>
<evidence type="ECO:0000256" key="2">
    <source>
        <dbReference type="ARBA" id="ARBA00022475"/>
    </source>
</evidence>
<dbReference type="GO" id="GO:0005886">
    <property type="term" value="C:plasma membrane"/>
    <property type="evidence" value="ECO:0007669"/>
    <property type="project" value="UniProtKB-SubCell"/>
</dbReference>
<accession>A0A6I2UDV7</accession>
<keyword evidence="5 6" id="KW-0472">Membrane</keyword>
<dbReference type="EMBL" id="VUNR01000004">
    <property type="protein sequence ID" value="MSU08015.1"/>
    <property type="molecule type" value="Genomic_DNA"/>
</dbReference>
<dbReference type="AlphaFoldDB" id="A0A6I2UDV7"/>
<sequence>MNKKLGEIIASKYFSFFVTVILFAVLYGAGIAMYKGFMKPQVFLNLFIDNAALIIVTVGITFTLLIGGIDLSVGAVLALTCMVLAWILANTGIPVFAAIFIVLLMGTLFGALQGYIIAKFDLQPFIITLAGMLFCRGMTAVISRETINITNPVFVAMADFRLPVGPGFVSMGVLIALAALIVAAVVLGFTRFGRNIYALGGSESSASLMGLPVFRTKVSVYTISGFCSSLGGIVYALMMLTGYNLHGMGMEMDAIASTVIGGTLLTGGVGFIPGALFGVLIQGVILTFISFQGTLSAWWTKIVVGALLCVFIIMQAFITEHKSKLTAQSSLEENS</sequence>
<comment type="caution">
    <text evidence="7">The sequence shown here is derived from an EMBL/GenBank/DDBJ whole genome shotgun (WGS) entry which is preliminary data.</text>
</comment>
<evidence type="ECO:0000313" key="8">
    <source>
        <dbReference type="Proteomes" id="UP000433181"/>
    </source>
</evidence>
<comment type="subcellular location">
    <subcellularLocation>
        <location evidence="1">Cell membrane</location>
        <topology evidence="1">Multi-pass membrane protein</topology>
    </subcellularLocation>
</comment>
<evidence type="ECO:0000313" key="7">
    <source>
        <dbReference type="EMBL" id="MSU08015.1"/>
    </source>
</evidence>
<proteinExistence type="predicted"/>
<evidence type="ECO:0000256" key="5">
    <source>
        <dbReference type="ARBA" id="ARBA00023136"/>
    </source>
</evidence>
<evidence type="ECO:0000256" key="6">
    <source>
        <dbReference type="SAM" id="Phobius"/>
    </source>
</evidence>
<dbReference type="GO" id="GO:0022857">
    <property type="term" value="F:transmembrane transporter activity"/>
    <property type="evidence" value="ECO:0007669"/>
    <property type="project" value="InterPro"/>
</dbReference>
<dbReference type="GeneID" id="96777929"/>
<keyword evidence="2" id="KW-1003">Cell membrane</keyword>
<feature type="transmembrane region" description="Helical" evidence="6">
    <location>
        <begin position="95"/>
        <end position="118"/>
    </location>
</feature>
<dbReference type="Pfam" id="PF02653">
    <property type="entry name" value="BPD_transp_2"/>
    <property type="match status" value="1"/>
</dbReference>
<feature type="transmembrane region" description="Helical" evidence="6">
    <location>
        <begin position="297"/>
        <end position="318"/>
    </location>
</feature>
<feature type="transmembrane region" description="Helical" evidence="6">
    <location>
        <begin position="125"/>
        <end position="147"/>
    </location>
</feature>
<keyword evidence="4 6" id="KW-1133">Transmembrane helix</keyword>
<dbReference type="Proteomes" id="UP000433181">
    <property type="component" value="Unassembled WGS sequence"/>
</dbReference>
<dbReference type="PANTHER" id="PTHR32196:SF63">
    <property type="entry name" value="INNER MEMBRANE ABC TRANSPORTER PERMEASE PROTEIN YJFF"/>
    <property type="match status" value="1"/>
</dbReference>
<organism evidence="7 8">
    <name type="scientific">Anaerovibrio slackiae</name>
    <dbReference type="NCBI Taxonomy" id="2652309"/>
    <lineage>
        <taxon>Bacteria</taxon>
        <taxon>Bacillati</taxon>
        <taxon>Bacillota</taxon>
        <taxon>Negativicutes</taxon>
        <taxon>Selenomonadales</taxon>
        <taxon>Selenomonadaceae</taxon>
        <taxon>Anaerovibrio</taxon>
    </lineage>
</organism>
<keyword evidence="8" id="KW-1185">Reference proteome</keyword>
<dbReference type="CDD" id="cd06579">
    <property type="entry name" value="TM_PBP1_transp_AraH_like"/>
    <property type="match status" value="1"/>
</dbReference>
<feature type="transmembrane region" description="Helical" evidence="6">
    <location>
        <begin position="46"/>
        <end position="66"/>
    </location>
</feature>
<evidence type="ECO:0000256" key="4">
    <source>
        <dbReference type="ARBA" id="ARBA00022989"/>
    </source>
</evidence>
<dbReference type="InterPro" id="IPR001851">
    <property type="entry name" value="ABC_transp_permease"/>
</dbReference>
<feature type="transmembrane region" description="Helical" evidence="6">
    <location>
        <begin position="71"/>
        <end position="89"/>
    </location>
</feature>
<dbReference type="PANTHER" id="PTHR32196">
    <property type="entry name" value="ABC TRANSPORTER PERMEASE PROTEIN YPHD-RELATED-RELATED"/>
    <property type="match status" value="1"/>
</dbReference>
<feature type="transmembrane region" description="Helical" evidence="6">
    <location>
        <begin position="167"/>
        <end position="189"/>
    </location>
</feature>
<evidence type="ECO:0000256" key="1">
    <source>
        <dbReference type="ARBA" id="ARBA00004651"/>
    </source>
</evidence>
<dbReference type="NCBIfam" id="NF008630">
    <property type="entry name" value="PRK11618.1"/>
    <property type="match status" value="1"/>
</dbReference>
<keyword evidence="3 6" id="KW-0812">Transmembrane</keyword>
<reference evidence="7 8" key="1">
    <citation type="submission" date="2019-08" db="EMBL/GenBank/DDBJ databases">
        <title>In-depth cultivation of the pig gut microbiome towards novel bacterial diversity and tailored functional studies.</title>
        <authorList>
            <person name="Wylensek D."/>
            <person name="Hitch T.C.A."/>
            <person name="Clavel T."/>
        </authorList>
    </citation>
    <scope>NUCLEOTIDE SEQUENCE [LARGE SCALE GENOMIC DNA]</scope>
    <source>
        <strain evidence="7 8">WCA-693-APC-5D-A</strain>
    </source>
</reference>
<feature type="transmembrane region" description="Helical" evidence="6">
    <location>
        <begin position="220"/>
        <end position="243"/>
    </location>
</feature>
<name>A0A6I2UDV7_9FIRM</name>
<feature type="transmembrane region" description="Helical" evidence="6">
    <location>
        <begin position="12"/>
        <end position="34"/>
    </location>
</feature>
<dbReference type="RefSeq" id="WP_154406122.1">
    <property type="nucleotide sequence ID" value="NZ_VUNR01000004.1"/>
</dbReference>
<gene>
    <name evidence="7" type="primary">yjfF</name>
    <name evidence="7" type="ORF">FYJ84_03290</name>
</gene>
<feature type="transmembrane region" description="Helical" evidence="6">
    <location>
        <begin position="264"/>
        <end position="291"/>
    </location>
</feature>